<comment type="caution">
    <text evidence="3">The sequence shown here is derived from an EMBL/GenBank/DDBJ whole genome shotgun (WGS) entry which is preliminary data.</text>
</comment>
<evidence type="ECO:0000313" key="4">
    <source>
        <dbReference type="Proteomes" id="UP001174934"/>
    </source>
</evidence>
<name>A0AA40CDU4_9PEZI</name>
<accession>A0AA40CDU4</accession>
<evidence type="ECO:0000256" key="1">
    <source>
        <dbReference type="SAM" id="MobiDB-lite"/>
    </source>
</evidence>
<dbReference type="EMBL" id="JAULSR010000001">
    <property type="protein sequence ID" value="KAK0634807.1"/>
    <property type="molecule type" value="Genomic_DNA"/>
</dbReference>
<proteinExistence type="predicted"/>
<keyword evidence="2" id="KW-0732">Signal</keyword>
<protein>
    <recommendedName>
        <fullName evidence="5">Secreted protein</fullName>
    </recommendedName>
</protein>
<organism evidence="3 4">
    <name type="scientific">Bombardia bombarda</name>
    <dbReference type="NCBI Taxonomy" id="252184"/>
    <lineage>
        <taxon>Eukaryota</taxon>
        <taxon>Fungi</taxon>
        <taxon>Dikarya</taxon>
        <taxon>Ascomycota</taxon>
        <taxon>Pezizomycotina</taxon>
        <taxon>Sordariomycetes</taxon>
        <taxon>Sordariomycetidae</taxon>
        <taxon>Sordariales</taxon>
        <taxon>Lasiosphaeriaceae</taxon>
        <taxon>Bombardia</taxon>
    </lineage>
</organism>
<feature type="compositionally biased region" description="Basic and acidic residues" evidence="1">
    <location>
        <begin position="65"/>
        <end position="77"/>
    </location>
</feature>
<feature type="chain" id="PRO_5041235002" description="Secreted protein" evidence="2">
    <location>
        <begin position="20"/>
        <end position="134"/>
    </location>
</feature>
<sequence>MTWEVDLFIDLLMCIICSALVPGREHGLRRLLPTCWDGTCTEFLAAKELNKLSHRLGTTSSTSIQKKEEKNLRRGDNSGEIPRHRRACPEWWVVMRREEFAVMQEVECRGGKQLVRYARVNKYPASCESTPVGI</sequence>
<keyword evidence="4" id="KW-1185">Reference proteome</keyword>
<dbReference type="Proteomes" id="UP001174934">
    <property type="component" value="Unassembled WGS sequence"/>
</dbReference>
<evidence type="ECO:0008006" key="5">
    <source>
        <dbReference type="Google" id="ProtNLM"/>
    </source>
</evidence>
<evidence type="ECO:0000256" key="2">
    <source>
        <dbReference type="SAM" id="SignalP"/>
    </source>
</evidence>
<gene>
    <name evidence="3" type="ORF">B0T17DRAFT_18252</name>
</gene>
<feature type="region of interest" description="Disordered" evidence="1">
    <location>
        <begin position="58"/>
        <end position="79"/>
    </location>
</feature>
<evidence type="ECO:0000313" key="3">
    <source>
        <dbReference type="EMBL" id="KAK0634807.1"/>
    </source>
</evidence>
<dbReference type="AlphaFoldDB" id="A0AA40CDU4"/>
<reference evidence="3" key="1">
    <citation type="submission" date="2023-06" db="EMBL/GenBank/DDBJ databases">
        <title>Genome-scale phylogeny and comparative genomics of the fungal order Sordariales.</title>
        <authorList>
            <consortium name="Lawrence Berkeley National Laboratory"/>
            <person name="Hensen N."/>
            <person name="Bonometti L."/>
            <person name="Westerberg I."/>
            <person name="Brannstrom I.O."/>
            <person name="Guillou S."/>
            <person name="Cros-Aarteil S."/>
            <person name="Calhoun S."/>
            <person name="Haridas S."/>
            <person name="Kuo A."/>
            <person name="Mondo S."/>
            <person name="Pangilinan J."/>
            <person name="Riley R."/>
            <person name="LaButti K."/>
            <person name="Andreopoulos B."/>
            <person name="Lipzen A."/>
            <person name="Chen C."/>
            <person name="Yanf M."/>
            <person name="Daum C."/>
            <person name="Ng V."/>
            <person name="Clum A."/>
            <person name="Steindorff A."/>
            <person name="Ohm R."/>
            <person name="Martin F."/>
            <person name="Silar P."/>
            <person name="Natvig D."/>
            <person name="Lalanne C."/>
            <person name="Gautier V."/>
            <person name="Ament-velasquez S.L."/>
            <person name="Kruys A."/>
            <person name="Hutchinson M.I."/>
            <person name="Powell A.J."/>
            <person name="Barry K."/>
            <person name="Miller A.N."/>
            <person name="Grigoriev I.V."/>
            <person name="Debuchy R."/>
            <person name="Gladieux P."/>
            <person name="Thoren M.H."/>
            <person name="Johannesson H."/>
        </authorList>
    </citation>
    <scope>NUCLEOTIDE SEQUENCE</scope>
    <source>
        <strain evidence="3">SMH3391-2</strain>
    </source>
</reference>
<feature type="signal peptide" evidence="2">
    <location>
        <begin position="1"/>
        <end position="19"/>
    </location>
</feature>